<dbReference type="AlphaFoldDB" id="A0AA39TVU8"/>
<dbReference type="EMBL" id="JAUEPU010000005">
    <property type="protein sequence ID" value="KAK0501941.1"/>
    <property type="molecule type" value="Genomic_DNA"/>
</dbReference>
<keyword evidence="2" id="KW-1185">Reference proteome</keyword>
<protein>
    <submittedName>
        <fullName evidence="1">Uncharacterized protein</fullName>
    </submittedName>
</protein>
<organism evidence="1 2">
    <name type="scientific">Armillaria luteobubalina</name>
    <dbReference type="NCBI Taxonomy" id="153913"/>
    <lineage>
        <taxon>Eukaryota</taxon>
        <taxon>Fungi</taxon>
        <taxon>Dikarya</taxon>
        <taxon>Basidiomycota</taxon>
        <taxon>Agaricomycotina</taxon>
        <taxon>Agaricomycetes</taxon>
        <taxon>Agaricomycetidae</taxon>
        <taxon>Agaricales</taxon>
        <taxon>Marasmiineae</taxon>
        <taxon>Physalacriaceae</taxon>
        <taxon>Armillaria</taxon>
    </lineage>
</organism>
<evidence type="ECO:0000313" key="1">
    <source>
        <dbReference type="EMBL" id="KAK0501941.1"/>
    </source>
</evidence>
<evidence type="ECO:0000313" key="2">
    <source>
        <dbReference type="Proteomes" id="UP001175228"/>
    </source>
</evidence>
<accession>A0AA39TVU8</accession>
<reference evidence="1" key="1">
    <citation type="submission" date="2023-06" db="EMBL/GenBank/DDBJ databases">
        <authorList>
            <consortium name="Lawrence Berkeley National Laboratory"/>
            <person name="Ahrendt S."/>
            <person name="Sahu N."/>
            <person name="Indic B."/>
            <person name="Wong-Bajracharya J."/>
            <person name="Merenyi Z."/>
            <person name="Ke H.-M."/>
            <person name="Monk M."/>
            <person name="Kocsube S."/>
            <person name="Drula E."/>
            <person name="Lipzen A."/>
            <person name="Balint B."/>
            <person name="Henrissat B."/>
            <person name="Andreopoulos B."/>
            <person name="Martin F.M."/>
            <person name="Harder C.B."/>
            <person name="Rigling D."/>
            <person name="Ford K.L."/>
            <person name="Foster G.D."/>
            <person name="Pangilinan J."/>
            <person name="Papanicolaou A."/>
            <person name="Barry K."/>
            <person name="LaButti K."/>
            <person name="Viragh M."/>
            <person name="Koriabine M."/>
            <person name="Yan M."/>
            <person name="Riley R."/>
            <person name="Champramary S."/>
            <person name="Plett K.L."/>
            <person name="Tsai I.J."/>
            <person name="Slot J."/>
            <person name="Sipos G."/>
            <person name="Plett J."/>
            <person name="Nagy L.G."/>
            <person name="Grigoriev I.V."/>
        </authorList>
    </citation>
    <scope>NUCLEOTIDE SEQUENCE</scope>
    <source>
        <strain evidence="1">HWK02</strain>
    </source>
</reference>
<name>A0AA39TVU8_9AGAR</name>
<comment type="caution">
    <text evidence="1">The sequence shown here is derived from an EMBL/GenBank/DDBJ whole genome shotgun (WGS) entry which is preliminary data.</text>
</comment>
<gene>
    <name evidence="1" type="ORF">EDD18DRAFT_1100444</name>
</gene>
<proteinExistence type="predicted"/>
<sequence>MQQVDKLSIFCGWHSSLNNLHYHYTLRGYNPQGWMAVTLEMEGGNQGLVFTYQARHWNQWLVRAGRQVQLKVKHFFDPVDHVEIVFLNCNLIYNVMLGKELGAYRLSSMSRTYTINSSAFYVICSFVLCYGSIRPTVCMMARECEGEGGTKIPHSYGLTKDYVHNSCVLGMVFNSSCFMTYIKYEYTPTAKGRPSILEDPRYQVLTLFTSVYGIGPAYFRIVKDVEFHYENLEHSAGHSVVSIAMDICNPVVPEDISARSASIKDEFPAKVLLEANKRYSTVLTMQGVDKLSIFCTDGRSCGWHSSLKNPHYHYTLRGYNRQNWMAVTLEMEVGNQGTIYTYQARHWNQWLVRAGGQAQLKAKYFFDSAEHVEGRKWRPNVYYVEDGET</sequence>
<dbReference type="Proteomes" id="UP001175228">
    <property type="component" value="Unassembled WGS sequence"/>
</dbReference>